<accession>A0A6A9UXC4</accession>
<keyword evidence="2" id="KW-1185">Reference proteome</keyword>
<dbReference type="AlphaFoldDB" id="A0A6A9UXC4"/>
<comment type="caution">
    <text evidence="1">The sequence shown here is derived from an EMBL/GenBank/DDBJ whole genome shotgun (WGS) entry which is preliminary data.</text>
</comment>
<dbReference type="PANTHER" id="PTHR21599:SF0">
    <property type="entry name" value="GLYCERATE KINASE"/>
    <property type="match status" value="1"/>
</dbReference>
<protein>
    <recommendedName>
        <fullName evidence="3">Glycerate kinase</fullName>
    </recommendedName>
</protein>
<dbReference type="GO" id="GO:0008887">
    <property type="term" value="F:glycerate kinase activity"/>
    <property type="evidence" value="ECO:0007669"/>
    <property type="project" value="InterPro"/>
</dbReference>
<gene>
    <name evidence="1" type="ORF">GC722_15270</name>
</gene>
<reference evidence="1 2" key="1">
    <citation type="submission" date="2019-12" db="EMBL/GenBank/DDBJ databases">
        <title>Auraticoccus cholistani sp. nov., an actinomycete isolated from soil of Cholistan desert.</title>
        <authorList>
            <person name="Cheema M.T."/>
        </authorList>
    </citation>
    <scope>NUCLEOTIDE SEQUENCE [LARGE SCALE GENOMIC DNA]</scope>
    <source>
        <strain evidence="1 2">F435</strain>
    </source>
</reference>
<name>A0A6A9UXC4_9ACTN</name>
<evidence type="ECO:0000313" key="1">
    <source>
        <dbReference type="EMBL" id="MVA77371.1"/>
    </source>
</evidence>
<dbReference type="Proteomes" id="UP000435304">
    <property type="component" value="Unassembled WGS sequence"/>
</dbReference>
<dbReference type="InterPro" id="IPR036129">
    <property type="entry name" value="Glycerate_kinase_sf"/>
</dbReference>
<sequence length="344" mass="34070">MRVLVASDAVAEHPATLVGETVARAWLAAAPASRLAVVPLAAGGEAWVSALARVWDADTEVLAADGSVLLTSRRGADVALAVAGPSDGQAGAEEGFWARPGSHPHGRALAAGLAGGARRVLLDLTTSTAHDAGEGLLAELGGLAAARARTSGVELVGVVAAEELAQPLLGLRGITARRGHAGPTAPDPGRLVELDAALERFARGVAPEAADLPGAGAAGGCGFAVLALGGRLVSGPQLLAEESGLPATLAAADLVVTATTSLDFASRGGAVVQAVAGWAGEALRPCVVLAGSVQIGAREMRLMGVESAHALGPVPLAGRPARVDLAALGDLVARVARSWDRTAG</sequence>
<dbReference type="InterPro" id="IPR018193">
    <property type="entry name" value="Glyc_kinase_flavodox-like_fold"/>
</dbReference>
<dbReference type="EMBL" id="WPCU01000010">
    <property type="protein sequence ID" value="MVA77371.1"/>
    <property type="molecule type" value="Genomic_DNA"/>
</dbReference>
<dbReference type="InterPro" id="IPR004381">
    <property type="entry name" value="Glycerate_kinase"/>
</dbReference>
<dbReference type="Gene3D" id="3.90.1510.10">
    <property type="entry name" value="Glycerate kinase, domain 2"/>
    <property type="match status" value="1"/>
</dbReference>
<evidence type="ECO:0000313" key="2">
    <source>
        <dbReference type="Proteomes" id="UP000435304"/>
    </source>
</evidence>
<dbReference type="PANTHER" id="PTHR21599">
    <property type="entry name" value="GLYCERATE KINASE"/>
    <property type="match status" value="1"/>
</dbReference>
<evidence type="ECO:0008006" key="3">
    <source>
        <dbReference type="Google" id="ProtNLM"/>
    </source>
</evidence>
<dbReference type="GO" id="GO:0031388">
    <property type="term" value="P:organic acid phosphorylation"/>
    <property type="evidence" value="ECO:0007669"/>
    <property type="project" value="InterPro"/>
</dbReference>
<dbReference type="Pfam" id="PF02595">
    <property type="entry name" value="Gly_kinase"/>
    <property type="match status" value="1"/>
</dbReference>
<proteinExistence type="predicted"/>
<organism evidence="1 2">
    <name type="scientific">Auraticoccus cholistanensis</name>
    <dbReference type="NCBI Taxonomy" id="2656650"/>
    <lineage>
        <taxon>Bacteria</taxon>
        <taxon>Bacillati</taxon>
        <taxon>Actinomycetota</taxon>
        <taxon>Actinomycetes</taxon>
        <taxon>Propionibacteriales</taxon>
        <taxon>Propionibacteriaceae</taxon>
        <taxon>Auraticoccus</taxon>
    </lineage>
</organism>
<dbReference type="SUPFAM" id="SSF110738">
    <property type="entry name" value="Glycerate kinase I"/>
    <property type="match status" value="1"/>
</dbReference>
<dbReference type="RefSeq" id="WP_156611544.1">
    <property type="nucleotide sequence ID" value="NZ_WPCU01000010.1"/>
</dbReference>